<name>A0AAC9UPK8_LATCU</name>
<dbReference type="AlphaFoldDB" id="A0AAC9UPK8"/>
<organism evidence="1 2">
    <name type="scientific">Latilactobacillus curvatus</name>
    <name type="common">Lactobacillus curvatus</name>
    <dbReference type="NCBI Taxonomy" id="28038"/>
    <lineage>
        <taxon>Bacteria</taxon>
        <taxon>Bacillati</taxon>
        <taxon>Bacillota</taxon>
        <taxon>Bacilli</taxon>
        <taxon>Lactobacillales</taxon>
        <taxon>Lactobacillaceae</taxon>
        <taxon>Latilactobacillus</taxon>
    </lineage>
</organism>
<reference evidence="1 2" key="1">
    <citation type="submission" date="2017-07" db="EMBL/GenBank/DDBJ databases">
        <title>Lactobacillus curvatus MRS6 whole genome.</title>
        <authorList>
            <person name="Jans C."/>
            <person name="Lagler S."/>
            <person name="Lacroix C."/>
            <person name="Meile L."/>
            <person name="Stevens M.J.A."/>
        </authorList>
    </citation>
    <scope>NUCLEOTIDE SEQUENCE [LARGE SCALE GENOMIC DNA]</scope>
    <source>
        <strain evidence="1 2">MRS6</strain>
    </source>
</reference>
<dbReference type="RefSeq" id="WP_089556631.1">
    <property type="nucleotide sequence ID" value="NZ_CP022474.1"/>
</dbReference>
<accession>A0AAC9UPK8</accession>
<dbReference type="EMBL" id="CP022474">
    <property type="protein sequence ID" value="ASN59974.1"/>
    <property type="molecule type" value="Genomic_DNA"/>
</dbReference>
<evidence type="ECO:0000313" key="1">
    <source>
        <dbReference type="EMBL" id="ASN59974.1"/>
    </source>
</evidence>
<gene>
    <name evidence="1" type="ORF">CG419_04725</name>
</gene>
<evidence type="ECO:0000313" key="2">
    <source>
        <dbReference type="Proteomes" id="UP000199749"/>
    </source>
</evidence>
<sequence length="80" mass="9530">MLNQMPAVESVQINRIENHDKVFATTESGQEIELHITDQQKKDRLFWESLINILRAELWLPLQKRTHELLQNDWLTVDGY</sequence>
<proteinExistence type="predicted"/>
<protein>
    <submittedName>
        <fullName evidence="1">Uncharacterized protein</fullName>
    </submittedName>
</protein>
<dbReference type="Proteomes" id="UP000199749">
    <property type="component" value="Chromosome"/>
</dbReference>